<reference evidence="5 6" key="1">
    <citation type="submission" date="2019-09" db="EMBL/GenBank/DDBJ databases">
        <title>Complete genome sequence of Arachidicoccus sp. B3-10 isolated from apple orchard soil.</title>
        <authorList>
            <person name="Kim H.S."/>
            <person name="Han K.-I."/>
            <person name="Suh M.K."/>
            <person name="Lee K.C."/>
            <person name="Eom M.K."/>
            <person name="Kim J.-S."/>
            <person name="Kang S.W."/>
            <person name="Sin Y."/>
            <person name="Lee J.-S."/>
        </authorList>
    </citation>
    <scope>NUCLEOTIDE SEQUENCE [LARGE SCALE GENOMIC DNA]</scope>
    <source>
        <strain evidence="5 6">B3-10</strain>
    </source>
</reference>
<feature type="domain" description="Methyltransferase type 11" evidence="4">
    <location>
        <begin position="45"/>
        <end position="138"/>
    </location>
</feature>
<dbReference type="GO" id="GO:0008757">
    <property type="term" value="F:S-adenosylmethionine-dependent methyltransferase activity"/>
    <property type="evidence" value="ECO:0007669"/>
    <property type="project" value="InterPro"/>
</dbReference>
<dbReference type="Pfam" id="PF08241">
    <property type="entry name" value="Methyltransf_11"/>
    <property type="match status" value="1"/>
</dbReference>
<accession>A0A5P2G1Y3</accession>
<evidence type="ECO:0000313" key="5">
    <source>
        <dbReference type="EMBL" id="QES89465.1"/>
    </source>
</evidence>
<comment type="similarity">
    <text evidence="1">Belongs to the methyltransferase superfamily.</text>
</comment>
<evidence type="ECO:0000313" key="6">
    <source>
        <dbReference type="Proteomes" id="UP000292424"/>
    </source>
</evidence>
<keyword evidence="2 5" id="KW-0489">Methyltransferase</keyword>
<dbReference type="PANTHER" id="PTHR44942:SF4">
    <property type="entry name" value="METHYLTRANSFERASE TYPE 11 DOMAIN-CONTAINING PROTEIN"/>
    <property type="match status" value="1"/>
</dbReference>
<dbReference type="KEGG" id="arac:E0W69_012585"/>
<name>A0A5P2G1Y3_9BACT</name>
<dbReference type="GO" id="GO:0032259">
    <property type="term" value="P:methylation"/>
    <property type="evidence" value="ECO:0007669"/>
    <property type="project" value="UniProtKB-KW"/>
</dbReference>
<protein>
    <submittedName>
        <fullName evidence="5">Class I SAM-dependent methyltransferase</fullName>
    </submittedName>
</protein>
<organism evidence="5 6">
    <name type="scientific">Rhizosphaericola mali</name>
    <dbReference type="NCBI Taxonomy" id="2545455"/>
    <lineage>
        <taxon>Bacteria</taxon>
        <taxon>Pseudomonadati</taxon>
        <taxon>Bacteroidota</taxon>
        <taxon>Chitinophagia</taxon>
        <taxon>Chitinophagales</taxon>
        <taxon>Chitinophagaceae</taxon>
        <taxon>Rhizosphaericola</taxon>
    </lineage>
</organism>
<dbReference type="AlphaFoldDB" id="A0A5P2G1Y3"/>
<sequence length="254" mass="29438">MSNINSTKRFSERVDDYVKYRPHYPSAIVNLLENDFGLTSTDTIVDIGSGTGISSQIFLEKGYSVLGVEPNDEMRKAGSEYLKNYPKFTANSGTAEASLLENKSVDFIIAAQAFHWFDTISVRKEFERILKPNGHVVLIWNERLISNPFEIEYDQLIIKHAIHYVKVDHRNIDLESIRKFFFPNPVEFTTFTNFQDFDFEGLKGRLLSSSYMPQKNNNGYDDMIQDLRSLFDKYQLENTIRINYDTKVYVGNFS</sequence>
<dbReference type="PANTHER" id="PTHR44942">
    <property type="entry name" value="METHYLTRANSF_11 DOMAIN-CONTAINING PROTEIN"/>
    <property type="match status" value="1"/>
</dbReference>
<dbReference type="EMBL" id="CP044016">
    <property type="protein sequence ID" value="QES89465.1"/>
    <property type="molecule type" value="Genomic_DNA"/>
</dbReference>
<dbReference type="Proteomes" id="UP000292424">
    <property type="component" value="Chromosome"/>
</dbReference>
<dbReference type="Gene3D" id="3.40.50.150">
    <property type="entry name" value="Vaccinia Virus protein VP39"/>
    <property type="match status" value="1"/>
</dbReference>
<proteinExistence type="inferred from homology"/>
<evidence type="ECO:0000256" key="1">
    <source>
        <dbReference type="ARBA" id="ARBA00008361"/>
    </source>
</evidence>
<dbReference type="SUPFAM" id="SSF53335">
    <property type="entry name" value="S-adenosyl-L-methionine-dependent methyltransferases"/>
    <property type="match status" value="1"/>
</dbReference>
<dbReference type="CDD" id="cd02440">
    <property type="entry name" value="AdoMet_MTases"/>
    <property type="match status" value="1"/>
</dbReference>
<dbReference type="InterPro" id="IPR029063">
    <property type="entry name" value="SAM-dependent_MTases_sf"/>
</dbReference>
<dbReference type="RefSeq" id="WP_131330410.1">
    <property type="nucleotide sequence ID" value="NZ_CP044016.1"/>
</dbReference>
<evidence type="ECO:0000256" key="3">
    <source>
        <dbReference type="ARBA" id="ARBA00022679"/>
    </source>
</evidence>
<dbReference type="OrthoDB" id="9797252at2"/>
<dbReference type="InterPro" id="IPR051052">
    <property type="entry name" value="Diverse_substrate_MTase"/>
</dbReference>
<dbReference type="InterPro" id="IPR013216">
    <property type="entry name" value="Methyltransf_11"/>
</dbReference>
<gene>
    <name evidence="5" type="ORF">E0W69_012585</name>
</gene>
<evidence type="ECO:0000259" key="4">
    <source>
        <dbReference type="Pfam" id="PF08241"/>
    </source>
</evidence>
<keyword evidence="6" id="KW-1185">Reference proteome</keyword>
<keyword evidence="3 5" id="KW-0808">Transferase</keyword>
<evidence type="ECO:0000256" key="2">
    <source>
        <dbReference type="ARBA" id="ARBA00022603"/>
    </source>
</evidence>